<evidence type="ECO:0000313" key="5">
    <source>
        <dbReference type="Proteomes" id="UP000095767"/>
    </source>
</evidence>
<dbReference type="InterPro" id="IPR044839">
    <property type="entry name" value="NDR1-like"/>
</dbReference>
<dbReference type="GO" id="GO:0005886">
    <property type="term" value="C:plasma membrane"/>
    <property type="evidence" value="ECO:0007669"/>
    <property type="project" value="TreeGrafter"/>
</dbReference>
<keyword evidence="3" id="KW-1133">Transmembrane helix</keyword>
<protein>
    <recommendedName>
        <fullName evidence="6">Late embryogenesis abundant protein LEA-2 subgroup domain-containing protein</fullName>
    </recommendedName>
</protein>
<dbReference type="AlphaFoldDB" id="A0A1E5VZQ1"/>
<accession>A0A1E5VZQ1</accession>
<sequence length="221" mass="24774">MAYLREQIHSTYQRLCPCCNLKVFKWCLVVLGILAIASSPVLIIRYAVIPKIKATVDDARLDTFLFASRQGCSPSFSYNISVALAIRNSNEAMSIRYTKPLMATFIFHHRRLPNITVANKGHKYRKGKTELHRVQAAGEVQSFLLGPAAMEEFKKQNATGLFKVELRLSGEITYQEVSSIAIKSTLSMSCLLGLQVAPPGPEIVVFQQVNCKPVEKDMIYF</sequence>
<evidence type="ECO:0000313" key="4">
    <source>
        <dbReference type="EMBL" id="OEL30616.1"/>
    </source>
</evidence>
<dbReference type="Proteomes" id="UP000095767">
    <property type="component" value="Unassembled WGS sequence"/>
</dbReference>
<name>A0A1E5VZQ1_9POAL</name>
<evidence type="ECO:0000256" key="2">
    <source>
        <dbReference type="ARBA" id="ARBA00023136"/>
    </source>
</evidence>
<evidence type="ECO:0000256" key="1">
    <source>
        <dbReference type="ARBA" id="ARBA00004370"/>
    </source>
</evidence>
<keyword evidence="3" id="KW-0812">Transmembrane</keyword>
<evidence type="ECO:0008006" key="6">
    <source>
        <dbReference type="Google" id="ProtNLM"/>
    </source>
</evidence>
<dbReference type="PANTHER" id="PTHR31234:SF2">
    <property type="entry name" value="OS05G0199100 PROTEIN"/>
    <property type="match status" value="1"/>
</dbReference>
<dbReference type="OrthoDB" id="692641at2759"/>
<feature type="transmembrane region" description="Helical" evidence="3">
    <location>
        <begin position="23"/>
        <end position="44"/>
    </location>
</feature>
<dbReference type="GO" id="GO:0098542">
    <property type="term" value="P:defense response to other organism"/>
    <property type="evidence" value="ECO:0007669"/>
    <property type="project" value="InterPro"/>
</dbReference>
<keyword evidence="5" id="KW-1185">Reference proteome</keyword>
<comment type="caution">
    <text evidence="4">The sequence shown here is derived from an EMBL/GenBank/DDBJ whole genome shotgun (WGS) entry which is preliminary data.</text>
</comment>
<gene>
    <name evidence="4" type="ORF">BAE44_0008365</name>
</gene>
<proteinExistence type="predicted"/>
<organism evidence="4 5">
    <name type="scientific">Dichanthelium oligosanthes</name>
    <dbReference type="NCBI Taxonomy" id="888268"/>
    <lineage>
        <taxon>Eukaryota</taxon>
        <taxon>Viridiplantae</taxon>
        <taxon>Streptophyta</taxon>
        <taxon>Embryophyta</taxon>
        <taxon>Tracheophyta</taxon>
        <taxon>Spermatophyta</taxon>
        <taxon>Magnoliopsida</taxon>
        <taxon>Liliopsida</taxon>
        <taxon>Poales</taxon>
        <taxon>Poaceae</taxon>
        <taxon>PACMAD clade</taxon>
        <taxon>Panicoideae</taxon>
        <taxon>Panicodae</taxon>
        <taxon>Paniceae</taxon>
        <taxon>Dichantheliinae</taxon>
        <taxon>Dichanthelium</taxon>
    </lineage>
</organism>
<dbReference type="PANTHER" id="PTHR31234">
    <property type="entry name" value="LATE EMBRYOGENESIS ABUNDANT (LEA) HYDROXYPROLINE-RICH GLYCOPROTEIN FAMILY"/>
    <property type="match status" value="1"/>
</dbReference>
<evidence type="ECO:0000256" key="3">
    <source>
        <dbReference type="SAM" id="Phobius"/>
    </source>
</evidence>
<comment type="subcellular location">
    <subcellularLocation>
        <location evidence="1">Membrane</location>
    </subcellularLocation>
</comment>
<keyword evidence="2 3" id="KW-0472">Membrane</keyword>
<reference evidence="4 5" key="1">
    <citation type="submission" date="2016-09" db="EMBL/GenBank/DDBJ databases">
        <title>The draft genome of Dichanthelium oligosanthes: A C3 panicoid grass species.</title>
        <authorList>
            <person name="Studer A.J."/>
            <person name="Schnable J.C."/>
            <person name="Brutnell T.P."/>
        </authorList>
    </citation>
    <scope>NUCLEOTIDE SEQUENCE [LARGE SCALE GENOMIC DNA]</scope>
    <source>
        <strain evidence="5">cv. Kellogg 1175</strain>
        <tissue evidence="4">Leaf</tissue>
    </source>
</reference>
<dbReference type="EMBL" id="LWDX02025223">
    <property type="protein sequence ID" value="OEL30616.1"/>
    <property type="molecule type" value="Genomic_DNA"/>
</dbReference>